<comment type="similarity">
    <text evidence="1 8">Belongs to the CoaE family.</text>
</comment>
<dbReference type="CDD" id="cd02022">
    <property type="entry name" value="DPCK"/>
    <property type="match status" value="1"/>
</dbReference>
<evidence type="ECO:0000256" key="5">
    <source>
        <dbReference type="ARBA" id="ARBA00022777"/>
    </source>
</evidence>
<evidence type="ECO:0000256" key="3">
    <source>
        <dbReference type="ARBA" id="ARBA00022679"/>
    </source>
</evidence>
<protein>
    <recommendedName>
        <fullName evidence="8 9">Dephospho-CoA kinase</fullName>
        <ecNumber evidence="8 9">2.7.1.24</ecNumber>
    </recommendedName>
    <alternativeName>
        <fullName evidence="8">Dephosphocoenzyme A kinase</fullName>
    </alternativeName>
</protein>
<keyword evidence="11" id="KW-1185">Reference proteome</keyword>
<dbReference type="EMBL" id="SOAZ01000008">
    <property type="protein sequence ID" value="TDT61188.1"/>
    <property type="molecule type" value="Genomic_DNA"/>
</dbReference>
<dbReference type="Gene3D" id="3.40.50.300">
    <property type="entry name" value="P-loop containing nucleotide triphosphate hydrolases"/>
    <property type="match status" value="1"/>
</dbReference>
<dbReference type="GO" id="GO:0004140">
    <property type="term" value="F:dephospho-CoA kinase activity"/>
    <property type="evidence" value="ECO:0007669"/>
    <property type="project" value="UniProtKB-UniRule"/>
</dbReference>
<name>A0A4R7KTH1_9CLOT</name>
<dbReference type="PANTHER" id="PTHR10695:SF46">
    <property type="entry name" value="BIFUNCTIONAL COENZYME A SYNTHASE-RELATED"/>
    <property type="match status" value="1"/>
</dbReference>
<feature type="binding site" evidence="8">
    <location>
        <begin position="11"/>
        <end position="16"/>
    </location>
    <ligand>
        <name>ATP</name>
        <dbReference type="ChEBI" id="CHEBI:30616"/>
    </ligand>
</feature>
<reference evidence="10 11" key="1">
    <citation type="submission" date="2019-03" db="EMBL/GenBank/DDBJ databases">
        <title>Genomic Encyclopedia of Type Strains, Phase IV (KMG-IV): sequencing the most valuable type-strain genomes for metagenomic binning, comparative biology and taxonomic classification.</title>
        <authorList>
            <person name="Goeker M."/>
        </authorList>
    </citation>
    <scope>NUCLEOTIDE SEQUENCE [LARGE SCALE GENOMIC DNA]</scope>
    <source>
        <strain evidence="10 11">DSM 24455</strain>
    </source>
</reference>
<organism evidence="10 11">
    <name type="scientific">Fonticella tunisiensis</name>
    <dbReference type="NCBI Taxonomy" id="1096341"/>
    <lineage>
        <taxon>Bacteria</taxon>
        <taxon>Bacillati</taxon>
        <taxon>Bacillota</taxon>
        <taxon>Clostridia</taxon>
        <taxon>Eubacteriales</taxon>
        <taxon>Clostridiaceae</taxon>
        <taxon>Fonticella</taxon>
    </lineage>
</organism>
<gene>
    <name evidence="8" type="primary">coaE</name>
    <name evidence="10" type="ORF">EDD71_10889</name>
</gene>
<comment type="function">
    <text evidence="8">Catalyzes the phosphorylation of the 3'-hydroxyl group of dephosphocoenzyme A to form coenzyme A.</text>
</comment>
<dbReference type="Proteomes" id="UP000295325">
    <property type="component" value="Unassembled WGS sequence"/>
</dbReference>
<keyword evidence="6 8" id="KW-0067">ATP-binding</keyword>
<keyword evidence="7 8" id="KW-0173">Coenzyme A biosynthesis</keyword>
<proteinExistence type="inferred from homology"/>
<comment type="pathway">
    <text evidence="8">Cofactor biosynthesis; coenzyme A biosynthesis; CoA from (R)-pantothenate: step 5/5.</text>
</comment>
<comment type="caution">
    <text evidence="10">The sequence shown here is derived from an EMBL/GenBank/DDBJ whole genome shotgun (WGS) entry which is preliminary data.</text>
</comment>
<dbReference type="FunFam" id="3.40.50.300:FF:000991">
    <property type="entry name" value="Dephospho-CoA kinase"/>
    <property type="match status" value="1"/>
</dbReference>
<evidence type="ECO:0000256" key="4">
    <source>
        <dbReference type="ARBA" id="ARBA00022741"/>
    </source>
</evidence>
<keyword evidence="3 8" id="KW-0808">Transferase</keyword>
<evidence type="ECO:0000256" key="8">
    <source>
        <dbReference type="HAMAP-Rule" id="MF_00376"/>
    </source>
</evidence>
<keyword evidence="2 8" id="KW-0963">Cytoplasm</keyword>
<dbReference type="EC" id="2.7.1.24" evidence="8 9"/>
<dbReference type="UniPathway" id="UPA00241">
    <property type="reaction ID" value="UER00356"/>
</dbReference>
<dbReference type="GO" id="GO:0015937">
    <property type="term" value="P:coenzyme A biosynthetic process"/>
    <property type="evidence" value="ECO:0007669"/>
    <property type="project" value="UniProtKB-UniRule"/>
</dbReference>
<dbReference type="RefSeq" id="WP_133627929.1">
    <property type="nucleotide sequence ID" value="NZ_SOAZ01000008.1"/>
</dbReference>
<keyword evidence="4 8" id="KW-0547">Nucleotide-binding</keyword>
<dbReference type="GO" id="GO:0005524">
    <property type="term" value="F:ATP binding"/>
    <property type="evidence" value="ECO:0007669"/>
    <property type="project" value="UniProtKB-UniRule"/>
</dbReference>
<keyword evidence="5 8" id="KW-0418">Kinase</keyword>
<dbReference type="PANTHER" id="PTHR10695">
    <property type="entry name" value="DEPHOSPHO-COA KINASE-RELATED"/>
    <property type="match status" value="1"/>
</dbReference>
<comment type="subcellular location">
    <subcellularLocation>
        <location evidence="8">Cytoplasm</location>
    </subcellularLocation>
</comment>
<evidence type="ECO:0000313" key="10">
    <source>
        <dbReference type="EMBL" id="TDT61188.1"/>
    </source>
</evidence>
<evidence type="ECO:0000256" key="2">
    <source>
        <dbReference type="ARBA" id="ARBA00022490"/>
    </source>
</evidence>
<dbReference type="Pfam" id="PF01121">
    <property type="entry name" value="CoaE"/>
    <property type="match status" value="1"/>
</dbReference>
<dbReference type="InterPro" id="IPR027417">
    <property type="entry name" value="P-loop_NTPase"/>
</dbReference>
<dbReference type="OrthoDB" id="9812943at2"/>
<evidence type="ECO:0000256" key="6">
    <source>
        <dbReference type="ARBA" id="ARBA00022840"/>
    </source>
</evidence>
<dbReference type="NCBIfam" id="TIGR00152">
    <property type="entry name" value="dephospho-CoA kinase"/>
    <property type="match status" value="1"/>
</dbReference>
<dbReference type="GO" id="GO:0005737">
    <property type="term" value="C:cytoplasm"/>
    <property type="evidence" value="ECO:0007669"/>
    <property type="project" value="UniProtKB-SubCell"/>
</dbReference>
<dbReference type="AlphaFoldDB" id="A0A4R7KTH1"/>
<dbReference type="InterPro" id="IPR001977">
    <property type="entry name" value="Depp_CoAkinase"/>
</dbReference>
<dbReference type="HAMAP" id="MF_00376">
    <property type="entry name" value="Dephospho_CoA_kinase"/>
    <property type="match status" value="1"/>
</dbReference>
<evidence type="ECO:0000256" key="7">
    <source>
        <dbReference type="ARBA" id="ARBA00022993"/>
    </source>
</evidence>
<sequence>MVIVGLTGGIASGKSTISNMIRKYNIPVIDADIIAREIVMKGSPVLNRIISEFGDDVLNHDGTLNRKRLADIVFSDKEKLKKLNMITHPVIKAEIIKQIEALRERNTSCCVIDVPLLIEGGFTDIVDYVVLIYVDDKTQLQRLMDRDRLSKGEAKKRISSQMKFSEKKKYADFIIDNSGSIEDTRREVDRVIKGICSMEGLNV</sequence>
<comment type="catalytic activity">
    <reaction evidence="8">
        <text>3'-dephospho-CoA + ATP = ADP + CoA + H(+)</text>
        <dbReference type="Rhea" id="RHEA:18245"/>
        <dbReference type="ChEBI" id="CHEBI:15378"/>
        <dbReference type="ChEBI" id="CHEBI:30616"/>
        <dbReference type="ChEBI" id="CHEBI:57287"/>
        <dbReference type="ChEBI" id="CHEBI:57328"/>
        <dbReference type="ChEBI" id="CHEBI:456216"/>
        <dbReference type="EC" id="2.7.1.24"/>
    </reaction>
</comment>
<evidence type="ECO:0000256" key="1">
    <source>
        <dbReference type="ARBA" id="ARBA00009018"/>
    </source>
</evidence>
<dbReference type="PROSITE" id="PS51219">
    <property type="entry name" value="DPCK"/>
    <property type="match status" value="1"/>
</dbReference>
<dbReference type="SUPFAM" id="SSF52540">
    <property type="entry name" value="P-loop containing nucleoside triphosphate hydrolases"/>
    <property type="match status" value="1"/>
</dbReference>
<evidence type="ECO:0000256" key="9">
    <source>
        <dbReference type="NCBIfam" id="TIGR00152"/>
    </source>
</evidence>
<evidence type="ECO:0000313" key="11">
    <source>
        <dbReference type="Proteomes" id="UP000295325"/>
    </source>
</evidence>
<accession>A0A4R7KTH1</accession>